<comment type="caution">
    <text evidence="3">The sequence shown here is derived from an EMBL/GenBank/DDBJ whole genome shotgun (WGS) entry which is preliminary data.</text>
</comment>
<feature type="signal peptide" evidence="2">
    <location>
        <begin position="1"/>
        <end position="21"/>
    </location>
</feature>
<dbReference type="EMBL" id="JAPDOG010000038">
    <property type="protein sequence ID" value="MCW3784293.1"/>
    <property type="molecule type" value="Genomic_DNA"/>
</dbReference>
<protein>
    <submittedName>
        <fullName evidence="3">Uncharacterized protein</fullName>
    </submittedName>
</protein>
<sequence length="149" mass="15708">MKAIKTTLALILCCAALPAVAAGIGATPTKVSIVATKSTEAGDFQAAAEEFKAQIKDRREAKKADLKAKHDTRKAVRKAKKDARKALQEARQLAKKAKGHRPVEAPADTTTPALDEVTSGIVTTEDPVAPEVTIPDGWTDPILDGVVSN</sequence>
<accession>A0ABT3J9T1</accession>
<name>A0ABT3J9T1_9RHOB</name>
<dbReference type="RefSeq" id="WP_264773542.1">
    <property type="nucleotide sequence ID" value="NZ_JAPDOG010000038.1"/>
</dbReference>
<feature type="region of interest" description="Disordered" evidence="1">
    <location>
        <begin position="90"/>
        <end position="111"/>
    </location>
</feature>
<dbReference type="Proteomes" id="UP001207582">
    <property type="component" value="Unassembled WGS sequence"/>
</dbReference>
<proteinExistence type="predicted"/>
<feature type="chain" id="PRO_5047490771" evidence="2">
    <location>
        <begin position="22"/>
        <end position="149"/>
    </location>
</feature>
<keyword evidence="2" id="KW-0732">Signal</keyword>
<evidence type="ECO:0000256" key="1">
    <source>
        <dbReference type="SAM" id="MobiDB-lite"/>
    </source>
</evidence>
<keyword evidence="4" id="KW-1185">Reference proteome</keyword>
<evidence type="ECO:0000313" key="3">
    <source>
        <dbReference type="EMBL" id="MCW3784293.1"/>
    </source>
</evidence>
<evidence type="ECO:0000313" key="4">
    <source>
        <dbReference type="Proteomes" id="UP001207582"/>
    </source>
</evidence>
<evidence type="ECO:0000256" key="2">
    <source>
        <dbReference type="SAM" id="SignalP"/>
    </source>
</evidence>
<reference evidence="3 4" key="1">
    <citation type="submission" date="2022-10" db="EMBL/GenBank/DDBJ databases">
        <title>Defluviimonas sp. CAU 1641 isolated from mud.</title>
        <authorList>
            <person name="Kim W."/>
        </authorList>
    </citation>
    <scope>NUCLEOTIDE SEQUENCE [LARGE SCALE GENOMIC DNA]</scope>
    <source>
        <strain evidence="3 4">CAU 1641</strain>
    </source>
</reference>
<organism evidence="3 4">
    <name type="scientific">Defluviimonas salinarum</name>
    <dbReference type="NCBI Taxonomy" id="2992147"/>
    <lineage>
        <taxon>Bacteria</taxon>
        <taxon>Pseudomonadati</taxon>
        <taxon>Pseudomonadota</taxon>
        <taxon>Alphaproteobacteria</taxon>
        <taxon>Rhodobacterales</taxon>
        <taxon>Paracoccaceae</taxon>
        <taxon>Albidovulum</taxon>
    </lineage>
</organism>
<gene>
    <name evidence="3" type="ORF">OM960_22455</name>
</gene>